<dbReference type="PANTHER" id="PTHR35565:SF1">
    <property type="entry name" value="TYPE VI SECRETION SYSTEM CONTRACTILE SHEATH LARGE SUBUNIT"/>
    <property type="match status" value="1"/>
</dbReference>
<dbReference type="Pfam" id="PF05943">
    <property type="entry name" value="VipB"/>
    <property type="match status" value="1"/>
</dbReference>
<dbReference type="AlphaFoldDB" id="A0A7U7G7N9"/>
<protein>
    <recommendedName>
        <fullName evidence="1">TssC1 N-terminal domain-containing protein</fullName>
    </recommendedName>
</protein>
<dbReference type="InterPro" id="IPR044031">
    <property type="entry name" value="TssC1_N"/>
</dbReference>
<evidence type="ECO:0000313" key="3">
    <source>
        <dbReference type="Proteomes" id="UP000019184"/>
    </source>
</evidence>
<dbReference type="EMBL" id="CBTK010000002">
    <property type="protein sequence ID" value="CDH43049.1"/>
    <property type="molecule type" value="Genomic_DNA"/>
</dbReference>
<dbReference type="Proteomes" id="UP000019184">
    <property type="component" value="Unassembled WGS sequence"/>
</dbReference>
<dbReference type="RefSeq" id="WP_034429950.1">
    <property type="nucleotide sequence ID" value="NZ_CBTK010000002.1"/>
</dbReference>
<evidence type="ECO:0000313" key="2">
    <source>
        <dbReference type="EMBL" id="CDH43049.1"/>
    </source>
</evidence>
<dbReference type="InterPro" id="IPR010269">
    <property type="entry name" value="T6SS_TssC-like"/>
</dbReference>
<dbReference type="PANTHER" id="PTHR35565">
    <property type="entry name" value="CYTOPLASMIC PROTEIN-RELATED"/>
    <property type="match status" value="1"/>
</dbReference>
<keyword evidence="3" id="KW-1185">Reference proteome</keyword>
<feature type="domain" description="TssC1 N-terminal" evidence="1">
    <location>
        <begin position="202"/>
        <end position="489"/>
    </location>
</feature>
<name>A0A7U7G7N9_9GAMM</name>
<reference evidence="2 3" key="1">
    <citation type="journal article" date="2014" name="ISME J.">
        <title>Candidatus Competibacter-lineage genomes retrieved from metagenomes reveal functional metabolic diversity.</title>
        <authorList>
            <person name="McIlroy S.J."/>
            <person name="Albertsen M."/>
            <person name="Andresen E.K."/>
            <person name="Saunders A.M."/>
            <person name="Kristiansen R."/>
            <person name="Stokholm-Bjerregaard M."/>
            <person name="Nielsen K.L."/>
            <person name="Nielsen P.H."/>
        </authorList>
    </citation>
    <scope>NUCLEOTIDE SEQUENCE [LARGE SCALE GENOMIC DNA]</scope>
    <source>
        <strain evidence="2 3">Run_B_J11</strain>
    </source>
</reference>
<comment type="caution">
    <text evidence="2">The sequence shown here is derived from an EMBL/GenBank/DDBJ whole genome shotgun (WGS) entry which is preliminary data.</text>
</comment>
<sequence>MPGRMELQFTLPKSASPSFRREAEAPLRILIMADLSGRDHRGAPVDLSDLSSRPLLPVDVDHFDTVMARFSPKLALPLGVTDAPLTISFGQLDDFHPDTLYQRLELFQALRGSRARLLNPASFDQAVAELSPTPPHDLSAQSEPTIAPEDEAALLERLLGRAPAAAPPLRRLTDPGAAAIQALLQTVVQPHIVRTDPHQSAWVAAVDAAIGEQMRAILHQPAFQALEATWRGVHGLITHLDSEAVQVFLLDVTQSELLLDLRAADGRPSATSLYTRLIDDGVRAHGGEPWALLVGDYRFSSGAEDIALLAALGSLAAHAGGPFLAAAEPGILGCDAVAQLADPAQWAALPAAAEQNWRLLRTSAVAPWLGLALPRVLLRMPYGRKADPIEAFAFEEMPMGGDPGAYLWGNPALVCARLIADAFAENGWEFSPGAVLDVEDLPMHIYEEAGERVMQPATEALLGERAMSAILAQGIMPLLGQRQRNAVRLARFQSLADPAVALAGAWR</sequence>
<accession>A0A7U7G7N9</accession>
<dbReference type="Pfam" id="PF05591">
    <property type="entry name" value="T6SS_VipA"/>
    <property type="match status" value="1"/>
</dbReference>
<dbReference type="InterPro" id="IPR008312">
    <property type="entry name" value="T6SS_TssB1"/>
</dbReference>
<gene>
    <name evidence="2" type="ORF">BN874_100002</name>
</gene>
<evidence type="ECO:0000259" key="1">
    <source>
        <dbReference type="Pfam" id="PF05943"/>
    </source>
</evidence>
<organism evidence="2 3">
    <name type="scientific">Candidatus Contendobacter odensis Run_B_J11</name>
    <dbReference type="NCBI Taxonomy" id="1400861"/>
    <lineage>
        <taxon>Bacteria</taxon>
        <taxon>Pseudomonadati</taxon>
        <taxon>Pseudomonadota</taxon>
        <taxon>Gammaproteobacteria</taxon>
        <taxon>Candidatus Competibacteraceae</taxon>
        <taxon>Candidatus Contendibacter</taxon>
    </lineage>
</organism>
<proteinExistence type="predicted"/>